<sequence length="198" mass="21732">MRIYIEEGLVTRPALFGLPDFSSATLIEHGFDCVGDSDDQLYEKPYRFAGCAIELGFKVYVENGAIDSNGVELGGNMRLETELQRLASLLAPDAVRSIELLVFDNLREATLLINDSVNLHLHRYGKKHGRSKFSIGAISTDAGFRPASEERKVNTRFARAMCDGTVGPQPRGKYARNPALCSLSACLVRLFGSAFRAA</sequence>
<dbReference type="Proteomes" id="UP000278085">
    <property type="component" value="Unassembled WGS sequence"/>
</dbReference>
<reference evidence="1 2" key="1">
    <citation type="submission" date="2018-12" db="EMBL/GenBank/DDBJ databases">
        <authorList>
            <person name="Yang E."/>
        </authorList>
    </citation>
    <scope>NUCLEOTIDE SEQUENCE [LARGE SCALE GENOMIC DNA]</scope>
    <source>
        <strain evidence="1 2">SOD</strain>
    </source>
</reference>
<evidence type="ECO:0000313" key="2">
    <source>
        <dbReference type="Proteomes" id="UP000278085"/>
    </source>
</evidence>
<organism evidence="1 2">
    <name type="scientific">Massilia atriviolacea</name>
    <dbReference type="NCBI Taxonomy" id="2495579"/>
    <lineage>
        <taxon>Bacteria</taxon>
        <taxon>Pseudomonadati</taxon>
        <taxon>Pseudomonadota</taxon>
        <taxon>Betaproteobacteria</taxon>
        <taxon>Burkholderiales</taxon>
        <taxon>Oxalobacteraceae</taxon>
        <taxon>Telluria group</taxon>
        <taxon>Massilia</taxon>
    </lineage>
</organism>
<protein>
    <submittedName>
        <fullName evidence="1">Uncharacterized protein</fullName>
    </submittedName>
</protein>
<dbReference type="EMBL" id="RXLQ01000028">
    <property type="protein sequence ID" value="RSZ55299.1"/>
    <property type="molecule type" value="Genomic_DNA"/>
</dbReference>
<dbReference type="OrthoDB" id="8702223at2"/>
<keyword evidence="2" id="KW-1185">Reference proteome</keyword>
<accession>A0A430HCT3</accession>
<gene>
    <name evidence="1" type="ORF">EJB06_29930</name>
</gene>
<proteinExistence type="predicted"/>
<name>A0A430HCT3_9BURK</name>
<dbReference type="RefSeq" id="WP_126077681.1">
    <property type="nucleotide sequence ID" value="NZ_CP051166.1"/>
</dbReference>
<dbReference type="AlphaFoldDB" id="A0A430HCT3"/>
<evidence type="ECO:0000313" key="1">
    <source>
        <dbReference type="EMBL" id="RSZ55299.1"/>
    </source>
</evidence>
<comment type="caution">
    <text evidence="1">The sequence shown here is derived from an EMBL/GenBank/DDBJ whole genome shotgun (WGS) entry which is preliminary data.</text>
</comment>